<comment type="caution">
    <text evidence="1">The sequence shown here is derived from an EMBL/GenBank/DDBJ whole genome shotgun (WGS) entry which is preliminary data.</text>
</comment>
<evidence type="ECO:0000313" key="2">
    <source>
        <dbReference type="Proteomes" id="UP000635477"/>
    </source>
</evidence>
<reference evidence="1" key="1">
    <citation type="journal article" date="2020" name="BMC Genomics">
        <title>Correction to: Identification and distribution of gene clusters required for synthesis of sphingolipid metabolism inhibitors in diverse species of the filamentous fungus Fusarium.</title>
        <authorList>
            <person name="Kim H.S."/>
            <person name="Lohmar J.M."/>
            <person name="Busman M."/>
            <person name="Brown D.W."/>
            <person name="Naumann T.A."/>
            <person name="Divon H.H."/>
            <person name="Lysoe E."/>
            <person name="Uhlig S."/>
            <person name="Proctor R.H."/>
        </authorList>
    </citation>
    <scope>NUCLEOTIDE SEQUENCE</scope>
    <source>
        <strain evidence="1">NRRL 22465</strain>
    </source>
</reference>
<sequence>MSPTLVNRMSPVVFQAARKSYSTTTSSTMGSAKWRWSNLSPKTRQYVLVGLTVGACVDTYVFYKYWPRIFGSKRDGE</sequence>
<dbReference type="OrthoDB" id="5066953at2759"/>
<reference evidence="1" key="2">
    <citation type="submission" date="2020-05" db="EMBL/GenBank/DDBJ databases">
        <authorList>
            <person name="Kim H.-S."/>
            <person name="Proctor R.H."/>
            <person name="Brown D.W."/>
        </authorList>
    </citation>
    <scope>NUCLEOTIDE SEQUENCE</scope>
    <source>
        <strain evidence="1">NRRL 22465</strain>
    </source>
</reference>
<keyword evidence="2" id="KW-1185">Reference proteome</keyword>
<evidence type="ECO:0000313" key="1">
    <source>
        <dbReference type="EMBL" id="KAF4979665.1"/>
    </source>
</evidence>
<dbReference type="EMBL" id="JABEYC010000284">
    <property type="protein sequence ID" value="KAF4979665.1"/>
    <property type="molecule type" value="Genomic_DNA"/>
</dbReference>
<protein>
    <submittedName>
        <fullName evidence="1">Uncharacterized protein</fullName>
    </submittedName>
</protein>
<dbReference type="AlphaFoldDB" id="A0A8H4UN22"/>
<dbReference type="Proteomes" id="UP000635477">
    <property type="component" value="Unassembled WGS sequence"/>
</dbReference>
<proteinExistence type="predicted"/>
<accession>A0A8H4UN22</accession>
<organism evidence="1 2">
    <name type="scientific">Fusarium zealandicum</name>
    <dbReference type="NCBI Taxonomy" id="1053134"/>
    <lineage>
        <taxon>Eukaryota</taxon>
        <taxon>Fungi</taxon>
        <taxon>Dikarya</taxon>
        <taxon>Ascomycota</taxon>
        <taxon>Pezizomycotina</taxon>
        <taxon>Sordariomycetes</taxon>
        <taxon>Hypocreomycetidae</taxon>
        <taxon>Hypocreales</taxon>
        <taxon>Nectriaceae</taxon>
        <taxon>Fusarium</taxon>
        <taxon>Fusarium staphyleae species complex</taxon>
    </lineage>
</organism>
<name>A0A8H4UN22_9HYPO</name>
<gene>
    <name evidence="1" type="ORF">FZEAL_4156</name>
</gene>